<dbReference type="CDD" id="cd05157">
    <property type="entry name" value="ETNK_euk"/>
    <property type="match status" value="1"/>
</dbReference>
<organism evidence="4 5">
    <name type="scientific">Coccomyxa subellipsoidea (strain C-169)</name>
    <name type="common">Green microalga</name>
    <dbReference type="NCBI Taxonomy" id="574566"/>
    <lineage>
        <taxon>Eukaryota</taxon>
        <taxon>Viridiplantae</taxon>
        <taxon>Chlorophyta</taxon>
        <taxon>core chlorophytes</taxon>
        <taxon>Trebouxiophyceae</taxon>
        <taxon>Trebouxiophyceae incertae sedis</taxon>
        <taxon>Coccomyxaceae</taxon>
        <taxon>Coccomyxa</taxon>
        <taxon>Coccomyxa subellipsoidea</taxon>
    </lineage>
</organism>
<dbReference type="Gene3D" id="3.30.200.20">
    <property type="entry name" value="Phosphorylase Kinase, domain 1"/>
    <property type="match status" value="1"/>
</dbReference>
<reference evidence="4 5" key="1">
    <citation type="journal article" date="2012" name="Genome Biol.">
        <title>The genome of the polar eukaryotic microalga coccomyxa subellipsoidea reveals traits of cold adaptation.</title>
        <authorList>
            <person name="Blanc G."/>
            <person name="Agarkova I."/>
            <person name="Grimwood J."/>
            <person name="Kuo A."/>
            <person name="Brueggeman A."/>
            <person name="Dunigan D."/>
            <person name="Gurnon J."/>
            <person name="Ladunga I."/>
            <person name="Lindquist E."/>
            <person name="Lucas S."/>
            <person name="Pangilinan J."/>
            <person name="Proschold T."/>
            <person name="Salamov A."/>
            <person name="Schmutz J."/>
            <person name="Weeks D."/>
            <person name="Yamada T."/>
            <person name="Claverie J.M."/>
            <person name="Grigoriev I."/>
            <person name="Van Etten J."/>
            <person name="Lomsadze A."/>
            <person name="Borodovsky M."/>
        </authorList>
    </citation>
    <scope>NUCLEOTIDE SEQUENCE [LARGE SCALE GENOMIC DNA]</scope>
    <source>
        <strain evidence="4 5">C-169</strain>
    </source>
</reference>
<dbReference type="GO" id="GO:0004305">
    <property type="term" value="F:ethanolamine kinase activity"/>
    <property type="evidence" value="ECO:0007669"/>
    <property type="project" value="UniProtKB-EC"/>
</dbReference>
<dbReference type="EMBL" id="AGSI01000014">
    <property type="protein sequence ID" value="EIE20884.1"/>
    <property type="molecule type" value="Genomic_DNA"/>
</dbReference>
<name>I0YR65_COCSC</name>
<dbReference type="RefSeq" id="XP_005645428.1">
    <property type="nucleotide sequence ID" value="XM_005645371.1"/>
</dbReference>
<keyword evidence="4" id="KW-0808">Transferase</keyword>
<dbReference type="SUPFAM" id="SSF56112">
    <property type="entry name" value="Protein kinase-like (PK-like)"/>
    <property type="match status" value="1"/>
</dbReference>
<accession>I0YR65</accession>
<dbReference type="AlphaFoldDB" id="I0YR65"/>
<keyword evidence="4" id="KW-0418">Kinase</keyword>
<sequence>MVHKVPGHKNLLCSLKQDRSQIERQAKQICIDTVSGWDKMSQNDITVSEISGGITNLLWKLTPSLKSGLGPVVVRVFGEQTDLLIDREREREVLLQLNEAGFGAPILSTFDNGRVEGFLDMRTLTPEDMTEPAMAVRIARRLKQFHTAPITLHGSNEGKAEPFKTLWKWLDMAKEIRYADEEKQRAHDAVDLGAMARELALTEEKSAQLQSPVVWSHNDLLSGNVLVSKQEVEPRGAVGTMPSMQFIDFEYGCHSYRGYDWGNHFCEYAGFECAYSRYPDNEHVALFIRAYLSEGATSPPSDEEVEAAVAEGNFFALVSHQFWGIWALIQARYSPIDFDYFGYSKLRWDEYYRRKEEFLRDV</sequence>
<dbReference type="GO" id="GO:0005737">
    <property type="term" value="C:cytoplasm"/>
    <property type="evidence" value="ECO:0007669"/>
    <property type="project" value="TreeGrafter"/>
</dbReference>
<evidence type="ECO:0000313" key="5">
    <source>
        <dbReference type="Proteomes" id="UP000007264"/>
    </source>
</evidence>
<dbReference type="PANTHER" id="PTHR22603:SF66">
    <property type="entry name" value="ETHANOLAMINE KINASE"/>
    <property type="match status" value="1"/>
</dbReference>
<dbReference type="EC" id="2.7.1.82" evidence="3"/>
<dbReference type="InterPro" id="IPR011009">
    <property type="entry name" value="Kinase-like_dom_sf"/>
</dbReference>
<dbReference type="Proteomes" id="UP000007264">
    <property type="component" value="Unassembled WGS sequence"/>
</dbReference>
<evidence type="ECO:0000256" key="1">
    <source>
        <dbReference type="ARBA" id="ARBA00037883"/>
    </source>
</evidence>
<protein>
    <recommendedName>
        <fullName evidence="3">ethanolamine kinase</fullName>
        <ecNumber evidence="3">2.7.1.82</ecNumber>
    </recommendedName>
</protein>
<evidence type="ECO:0000256" key="2">
    <source>
        <dbReference type="ARBA" id="ARBA00038211"/>
    </source>
</evidence>
<comment type="caution">
    <text evidence="4">The sequence shown here is derived from an EMBL/GenBank/DDBJ whole genome shotgun (WGS) entry which is preliminary data.</text>
</comment>
<comment type="similarity">
    <text evidence="2">Belongs to the choline/ethanolamine kinase family.</text>
</comment>
<comment type="pathway">
    <text evidence="1">Phospholipid metabolism; phosphatidylethanolamine biosynthesis; phosphatidylethanolamine from ethanolamine: step 1/3.</text>
</comment>
<dbReference type="KEGG" id="csl:COCSUDRAFT_30505"/>
<dbReference type="eggNOG" id="KOG4720">
    <property type="taxonomic scope" value="Eukaryota"/>
</dbReference>
<evidence type="ECO:0000313" key="4">
    <source>
        <dbReference type="EMBL" id="EIE20884.1"/>
    </source>
</evidence>
<gene>
    <name evidence="4" type="ORF">COCSUDRAFT_30505</name>
</gene>
<evidence type="ECO:0000256" key="3">
    <source>
        <dbReference type="ARBA" id="ARBA00038874"/>
    </source>
</evidence>
<dbReference type="PANTHER" id="PTHR22603">
    <property type="entry name" value="CHOLINE/ETHANOALAMINE KINASE"/>
    <property type="match status" value="1"/>
</dbReference>
<dbReference type="Pfam" id="PF01633">
    <property type="entry name" value="Choline_kinase"/>
    <property type="match status" value="1"/>
</dbReference>
<dbReference type="GO" id="GO:0006646">
    <property type="term" value="P:phosphatidylethanolamine biosynthetic process"/>
    <property type="evidence" value="ECO:0007669"/>
    <property type="project" value="TreeGrafter"/>
</dbReference>
<dbReference type="STRING" id="574566.I0YR65"/>
<dbReference type="OrthoDB" id="10267235at2759"/>
<keyword evidence="5" id="KW-1185">Reference proteome</keyword>
<dbReference type="GeneID" id="17038863"/>
<dbReference type="Gene3D" id="3.90.1200.10">
    <property type="match status" value="1"/>
</dbReference>
<proteinExistence type="inferred from homology"/>